<gene>
    <name evidence="2" type="ORF">X801_00308</name>
</gene>
<dbReference type="EMBL" id="KV891491">
    <property type="protein sequence ID" value="OON23773.1"/>
    <property type="molecule type" value="Genomic_DNA"/>
</dbReference>
<dbReference type="Proteomes" id="UP000243686">
    <property type="component" value="Unassembled WGS sequence"/>
</dbReference>
<name>A0A1S8XBG4_OPIVI</name>
<sequence length="336" mass="37968">MLFQVPDTSADMVSVLLKFRSNRVTIWADEEEMFLQVHVPHLDQRAMIFLWLSQNDLNSESIEFQLSFHGIHFHKWVSNVPDILQGLPLSERLKAVVEISLKRMNTQRALVVEWYPSPDTLYILFHVPENPLTQRGILAAACSLFDKLGLVAHVCLTAKQLLQELCEVGLGWDSAISKDHSLFSDAPETGYGVSAYVHPVLNKSWVACHLLFGKSRVASLKTVTIPRLELAATALAARVCKLLIESLPDFFSAVTLWTDSHAVHEILYICGQSYPPVFPDKHPVTDLLIRLYHKAGHSGESHVLSIVRENVWIVHGSEVVERVLYKCTQCKKRSRN</sequence>
<keyword evidence="3" id="KW-1185">Reference proteome</keyword>
<feature type="non-terminal residue" evidence="2">
    <location>
        <position position="336"/>
    </location>
</feature>
<dbReference type="PANTHER" id="PTHR47331">
    <property type="entry name" value="PHD-TYPE DOMAIN-CONTAINING PROTEIN"/>
    <property type="match status" value="1"/>
</dbReference>
<proteinExistence type="predicted"/>
<evidence type="ECO:0000259" key="1">
    <source>
        <dbReference type="Pfam" id="PF17921"/>
    </source>
</evidence>
<evidence type="ECO:0000313" key="3">
    <source>
        <dbReference type="Proteomes" id="UP000243686"/>
    </source>
</evidence>
<dbReference type="AlphaFoldDB" id="A0A1S8XBG4"/>
<dbReference type="Pfam" id="PF17921">
    <property type="entry name" value="Integrase_H2C2"/>
    <property type="match status" value="1"/>
</dbReference>
<accession>A0A1S8XBG4</accession>
<reference evidence="2 3" key="1">
    <citation type="submission" date="2015-03" db="EMBL/GenBank/DDBJ databases">
        <title>Draft genome of the nematode, Opisthorchis viverrini.</title>
        <authorList>
            <person name="Mitreva M."/>
        </authorList>
    </citation>
    <scope>NUCLEOTIDE SEQUENCE [LARGE SCALE GENOMIC DNA]</scope>
    <source>
        <strain evidence="2">Khon Kaen</strain>
    </source>
</reference>
<organism evidence="2 3">
    <name type="scientific">Opisthorchis viverrini</name>
    <name type="common">Southeast Asian liver fluke</name>
    <dbReference type="NCBI Taxonomy" id="6198"/>
    <lineage>
        <taxon>Eukaryota</taxon>
        <taxon>Metazoa</taxon>
        <taxon>Spiralia</taxon>
        <taxon>Lophotrochozoa</taxon>
        <taxon>Platyhelminthes</taxon>
        <taxon>Trematoda</taxon>
        <taxon>Digenea</taxon>
        <taxon>Opisthorchiida</taxon>
        <taxon>Opisthorchiata</taxon>
        <taxon>Opisthorchiidae</taxon>
        <taxon>Opisthorchis</taxon>
    </lineage>
</organism>
<dbReference type="InterPro" id="IPR008042">
    <property type="entry name" value="Retrotrans_Pao"/>
</dbReference>
<feature type="domain" description="Integrase zinc-binding" evidence="1">
    <location>
        <begin position="285"/>
        <end position="334"/>
    </location>
</feature>
<dbReference type="InterPro" id="IPR041588">
    <property type="entry name" value="Integrase_H2C2"/>
</dbReference>
<dbReference type="Pfam" id="PF05380">
    <property type="entry name" value="Peptidase_A17"/>
    <property type="match status" value="2"/>
</dbReference>
<evidence type="ECO:0000313" key="2">
    <source>
        <dbReference type="EMBL" id="OON23773.1"/>
    </source>
</evidence>
<protein>
    <submittedName>
        <fullName evidence="2">Pao retrotransposon peptidase</fullName>
    </submittedName>
</protein>